<dbReference type="PROSITE" id="PS51257">
    <property type="entry name" value="PROKAR_LIPOPROTEIN"/>
    <property type="match status" value="1"/>
</dbReference>
<keyword evidence="1" id="KW-0732">Signal</keyword>
<dbReference type="RefSeq" id="WP_173635021.1">
    <property type="nucleotide sequence ID" value="NZ_CP054212.1"/>
</dbReference>
<reference evidence="2 3" key="1">
    <citation type="submission" date="2020-06" db="EMBL/GenBank/DDBJ databases">
        <title>Genome sequence of Paramixta manurensis strain PD-1.</title>
        <authorList>
            <person name="Lee C.W."/>
            <person name="Kim J."/>
        </authorList>
    </citation>
    <scope>NUCLEOTIDE SEQUENCE [LARGE SCALE GENOMIC DNA]</scope>
    <source>
        <strain evidence="2 3">PD-1</strain>
    </source>
</reference>
<accession>A0A6M8UGY9</accession>
<dbReference type="Pfam" id="PF06572">
    <property type="entry name" value="DUF1131"/>
    <property type="match status" value="1"/>
</dbReference>
<keyword evidence="2" id="KW-0449">Lipoprotein</keyword>
<keyword evidence="3" id="KW-1185">Reference proteome</keyword>
<dbReference type="KEGG" id="pmak:PMPD1_3206"/>
<feature type="chain" id="PRO_5026925319" evidence="1">
    <location>
        <begin position="22"/>
        <end position="204"/>
    </location>
</feature>
<dbReference type="Gene3D" id="2.60.460.10">
    <property type="entry name" value="protein yfey like domain"/>
    <property type="match status" value="1"/>
</dbReference>
<gene>
    <name evidence="2" type="ORF">PMPD1_3206</name>
</gene>
<dbReference type="EMBL" id="CP054212">
    <property type="protein sequence ID" value="QKJ88131.1"/>
    <property type="molecule type" value="Genomic_DNA"/>
</dbReference>
<protein>
    <submittedName>
        <fullName evidence="2">Outer membrane lipoprotein</fullName>
    </submittedName>
</protein>
<name>A0A6M8UGY9_9GAMM</name>
<proteinExistence type="predicted"/>
<organism evidence="2 3">
    <name type="scientific">Paramixta manurensis</name>
    <dbReference type="NCBI Taxonomy" id="2740817"/>
    <lineage>
        <taxon>Bacteria</taxon>
        <taxon>Pseudomonadati</taxon>
        <taxon>Pseudomonadota</taxon>
        <taxon>Gammaproteobacteria</taxon>
        <taxon>Enterobacterales</taxon>
        <taxon>Erwiniaceae</taxon>
        <taxon>Paramixta</taxon>
    </lineage>
</organism>
<evidence type="ECO:0000256" key="1">
    <source>
        <dbReference type="SAM" id="SignalP"/>
    </source>
</evidence>
<feature type="signal peptide" evidence="1">
    <location>
        <begin position="1"/>
        <end position="21"/>
    </location>
</feature>
<evidence type="ECO:0000313" key="3">
    <source>
        <dbReference type="Proteomes" id="UP000505325"/>
    </source>
</evidence>
<dbReference type="NCBIfam" id="NF007990">
    <property type="entry name" value="PRK10718.1"/>
    <property type="match status" value="1"/>
</dbReference>
<sequence>MKAFRPALIITALLLAGCASSGSTTSSDSSWWNPFSKISWSSLSPLNWFHSSLKVSEQGVGGLTSATPMNRDAIDKGLNGDYTLRQGMRSEKGAVVSFWQAVDDGEVKLAIYGKSSIERIEVTDSDIASVDGTKLGDTFSQHYQKAFGNCQQAEGVGENGVECKAPNSQHISYVYHGKWAGPEGLMPPDDTLKSWTVTKIIWRR</sequence>
<dbReference type="InterPro" id="IPR010938">
    <property type="entry name" value="DUF1131"/>
</dbReference>
<dbReference type="InterPro" id="IPR038714">
    <property type="entry name" value="YfeY-like_sf"/>
</dbReference>
<dbReference type="AlphaFoldDB" id="A0A6M8UGY9"/>
<dbReference type="Proteomes" id="UP000505325">
    <property type="component" value="Chromosome"/>
</dbReference>
<evidence type="ECO:0000313" key="2">
    <source>
        <dbReference type="EMBL" id="QKJ88131.1"/>
    </source>
</evidence>